<reference evidence="1 2" key="1">
    <citation type="journal article" date="2020" name="ISME J.">
        <title>Comparative genomics reveals insights into cyanobacterial evolution and habitat adaptation.</title>
        <authorList>
            <person name="Chen M.Y."/>
            <person name="Teng W.K."/>
            <person name="Zhao L."/>
            <person name="Hu C.X."/>
            <person name="Zhou Y.K."/>
            <person name="Han B.P."/>
            <person name="Song L.R."/>
            <person name="Shu W.S."/>
        </authorList>
    </citation>
    <scope>NUCLEOTIDE SEQUENCE [LARGE SCALE GENOMIC DNA]</scope>
    <source>
        <strain evidence="1 2">FACHB-3921</strain>
    </source>
</reference>
<dbReference type="Proteomes" id="UP000621307">
    <property type="component" value="Unassembled WGS sequence"/>
</dbReference>
<evidence type="ECO:0000313" key="2">
    <source>
        <dbReference type="Proteomes" id="UP000621307"/>
    </source>
</evidence>
<proteinExistence type="predicted"/>
<comment type="caution">
    <text evidence="1">The sequence shown here is derived from an EMBL/GenBank/DDBJ whole genome shotgun (WGS) entry which is preliminary data.</text>
</comment>
<gene>
    <name evidence="1" type="ORF">H6G14_18340</name>
</gene>
<organism evidence="1 2">
    <name type="scientific">Nostoc parmelioides FACHB-3921</name>
    <dbReference type="NCBI Taxonomy" id="2692909"/>
    <lineage>
        <taxon>Bacteria</taxon>
        <taxon>Bacillati</taxon>
        <taxon>Cyanobacteriota</taxon>
        <taxon>Cyanophyceae</taxon>
        <taxon>Nostocales</taxon>
        <taxon>Nostocaceae</taxon>
        <taxon>Nostoc</taxon>
    </lineage>
</organism>
<dbReference type="RefSeq" id="WP_190568790.1">
    <property type="nucleotide sequence ID" value="NZ_JACJQL010000029.1"/>
</dbReference>
<keyword evidence="2" id="KW-1185">Reference proteome</keyword>
<name>A0ABR8BIB9_9NOSO</name>
<protein>
    <submittedName>
        <fullName evidence="1">Uncharacterized protein</fullName>
    </submittedName>
</protein>
<dbReference type="EMBL" id="JACJQL010000029">
    <property type="protein sequence ID" value="MBD2253245.1"/>
    <property type="molecule type" value="Genomic_DNA"/>
</dbReference>
<sequence>MLKTIEGIYKNGKIELAETPQGITESRVFVTFLETKTSIWPEVIMQYQGVAENIIFEEYRDELLPPNEIEFS</sequence>
<evidence type="ECO:0000313" key="1">
    <source>
        <dbReference type="EMBL" id="MBD2253245.1"/>
    </source>
</evidence>
<accession>A0ABR8BIB9</accession>